<keyword evidence="2" id="KW-1185">Reference proteome</keyword>
<dbReference type="Proteomes" id="UP001147746">
    <property type="component" value="Unassembled WGS sequence"/>
</dbReference>
<evidence type="ECO:0000313" key="2">
    <source>
        <dbReference type="Proteomes" id="UP001147746"/>
    </source>
</evidence>
<dbReference type="OrthoDB" id="10029320at2759"/>
<accession>A0A9W9U5E0</accession>
<reference evidence="1" key="2">
    <citation type="journal article" date="2023" name="IMA Fungus">
        <title>Comparative genomic study of the Penicillium genus elucidates a diverse pangenome and 15 lateral gene transfer events.</title>
        <authorList>
            <person name="Petersen C."/>
            <person name="Sorensen T."/>
            <person name="Nielsen M.R."/>
            <person name="Sondergaard T.E."/>
            <person name="Sorensen J.L."/>
            <person name="Fitzpatrick D.A."/>
            <person name="Frisvad J.C."/>
            <person name="Nielsen K.L."/>
        </authorList>
    </citation>
    <scope>NUCLEOTIDE SEQUENCE</scope>
    <source>
        <strain evidence="1">IBT 21472</strain>
    </source>
</reference>
<dbReference type="EMBL" id="JAPZBO010000005">
    <property type="protein sequence ID" value="KAJ5314945.1"/>
    <property type="molecule type" value="Genomic_DNA"/>
</dbReference>
<comment type="caution">
    <text evidence="1">The sequence shown here is derived from an EMBL/GenBank/DDBJ whole genome shotgun (WGS) entry which is preliminary data.</text>
</comment>
<dbReference type="AlphaFoldDB" id="A0A9W9U5E0"/>
<reference evidence="1" key="1">
    <citation type="submission" date="2022-12" db="EMBL/GenBank/DDBJ databases">
        <authorList>
            <person name="Petersen C."/>
        </authorList>
    </citation>
    <scope>NUCLEOTIDE SEQUENCE</scope>
    <source>
        <strain evidence="1">IBT 21472</strain>
    </source>
</reference>
<name>A0A9W9U5E0_9EURO</name>
<protein>
    <submittedName>
        <fullName evidence="1">Cytochrome P450</fullName>
    </submittedName>
</protein>
<proteinExistence type="predicted"/>
<gene>
    <name evidence="1" type="ORF">N7476_005252</name>
</gene>
<sequence>MALAIAFIVLSYFNLLRSIRFLPLGKPHSKAKRLSNPELCRALIACALVYDSKVNRLSPLESRALANKRLQSAFGIHNAFTTTDKRLAQDFVRDMKDRMYRTPFEQLKLSHLPGLTRKWIERGFNTDDESWGVPKGLTSREESPNGFGVNATSLVQVLTFKALLICVCDGSEVNHDLPPSKIAILARCINHTWINSKEEHIVKFEDNRELQALLREAFPCHGQGTYNMLNILILSFETMWRVVLRGFLQVRFSGSTRREWCSVLAGFVKSHTKEQFEWYPEREVLSVDEGIKPLPKGSTWASSSAEEVVKEVLRLYPPSRRIFRAYQWVENSKYSNVKDWGTKDSQLNIKQRADDYNRGARSNEEIIAADVEACHLDPGIWGIDAETLTRCAGEK</sequence>
<evidence type="ECO:0000313" key="1">
    <source>
        <dbReference type="EMBL" id="KAJ5314945.1"/>
    </source>
</evidence>
<organism evidence="1 2">
    <name type="scientific">Penicillium atrosanguineum</name>
    <dbReference type="NCBI Taxonomy" id="1132637"/>
    <lineage>
        <taxon>Eukaryota</taxon>
        <taxon>Fungi</taxon>
        <taxon>Dikarya</taxon>
        <taxon>Ascomycota</taxon>
        <taxon>Pezizomycotina</taxon>
        <taxon>Eurotiomycetes</taxon>
        <taxon>Eurotiomycetidae</taxon>
        <taxon>Eurotiales</taxon>
        <taxon>Aspergillaceae</taxon>
        <taxon>Penicillium</taxon>
    </lineage>
</organism>